<dbReference type="InterPro" id="IPR043128">
    <property type="entry name" value="Rev_trsase/Diguanyl_cyclase"/>
</dbReference>
<proteinExistence type="predicted"/>
<keyword evidence="1" id="KW-0175">Coiled coil</keyword>
<keyword evidence="2" id="KW-1133">Transmembrane helix</keyword>
<dbReference type="Pfam" id="PF07695">
    <property type="entry name" value="7TMR-DISM_7TM"/>
    <property type="match status" value="1"/>
</dbReference>
<dbReference type="AlphaFoldDB" id="A0A263BTD4"/>
<dbReference type="SUPFAM" id="SSF55073">
    <property type="entry name" value="Nucleotide cyclase"/>
    <property type="match status" value="1"/>
</dbReference>
<evidence type="ECO:0000256" key="2">
    <source>
        <dbReference type="SAM" id="Phobius"/>
    </source>
</evidence>
<feature type="domain" description="GGDEF" evidence="3">
    <location>
        <begin position="479"/>
        <end position="612"/>
    </location>
</feature>
<evidence type="ECO:0000259" key="3">
    <source>
        <dbReference type="PROSITE" id="PS50887"/>
    </source>
</evidence>
<dbReference type="NCBIfam" id="TIGR00254">
    <property type="entry name" value="GGDEF"/>
    <property type="match status" value="1"/>
</dbReference>
<reference evidence="4 5" key="2">
    <citation type="submission" date="2017-09" db="EMBL/GenBank/DDBJ databases">
        <title>Bacillus patelloidae sp. nov., isolated from the intestinal tract of a marine limpet.</title>
        <authorList>
            <person name="Liu R."/>
            <person name="Dong C."/>
            <person name="Shao Z."/>
        </authorList>
    </citation>
    <scope>NUCLEOTIDE SEQUENCE [LARGE SCALE GENOMIC DNA]</scope>
    <source>
        <strain evidence="4 5">SA5d-4</strain>
    </source>
</reference>
<feature type="coiled-coil region" evidence="1">
    <location>
        <begin position="413"/>
        <end position="448"/>
    </location>
</feature>
<dbReference type="SUPFAM" id="SSF49785">
    <property type="entry name" value="Galactose-binding domain-like"/>
    <property type="match status" value="1"/>
</dbReference>
<dbReference type="CDD" id="cd01949">
    <property type="entry name" value="GGDEF"/>
    <property type="match status" value="1"/>
</dbReference>
<comment type="caution">
    <text evidence="4">The sequence shown here is derived from an EMBL/GenBank/DDBJ whole genome shotgun (WGS) entry which is preliminary data.</text>
</comment>
<feature type="transmembrane region" description="Helical" evidence="2">
    <location>
        <begin position="389"/>
        <end position="407"/>
    </location>
</feature>
<dbReference type="GO" id="GO:0043709">
    <property type="term" value="P:cell adhesion involved in single-species biofilm formation"/>
    <property type="evidence" value="ECO:0007669"/>
    <property type="project" value="TreeGrafter"/>
</dbReference>
<dbReference type="InterPro" id="IPR008979">
    <property type="entry name" value="Galactose-bd-like_sf"/>
</dbReference>
<sequence>MDKSQIMRFFIVVISIAVAILFIFSHLSNEERKIPKAKLGVLDLAEWSFAEDGPINLYGEWSFYWKQHVNPNTINSHIDSANYIEVPSQWSAQEMHESKGYATYQLIVESIPQSTRYGLKIYNIPSSFEVYINGNKVGGNGEVGRNKYDEKPAYGPKYFFFQLDSYDSAEIVIHTSNFHYRSGGIRGVVQFGTTDQLLALKEDRLSFQLIMIGGLFLLGLYHLSIFIYRRKEITSLFFGFFCLCMALRALLVGEAYFVKVFPNVPYVLHIKIIYLSLYAAVPLLIWFFYYLIKGYVSLLYTHILSTISLFFCLIVVFMPIEIFTRSIKFFYFFILLIIVYYLYQIIKAVAKGKPGFVFLSLSAVFLSYATVRDIIYYRKEIQDVELTSLGIFIFVIGLAFVTSGRLAQTFTTIEQAQIQLQQGKEQLEKKVEERTKELRIANQQLEKLSFVDGLTNIPNRRFFDNTLEKKWREADSSNKALSLLMVDIDNFKQINDTYGHLFGDECLKKIAKLLETETDAIGKFIARYGGEEFAIILDDFTDSEAERFAKRCLKVVQNVNISNIDNFTLTISIGVATLIPHKGNKKELIAMADEALYSAKHLGKNRLVVFGNDQLLQRKGDDQ</sequence>
<protein>
    <recommendedName>
        <fullName evidence="3">GGDEF domain-containing protein</fullName>
    </recommendedName>
</protein>
<dbReference type="GO" id="GO:0052621">
    <property type="term" value="F:diguanylate cyclase activity"/>
    <property type="evidence" value="ECO:0007669"/>
    <property type="project" value="TreeGrafter"/>
</dbReference>
<feature type="transmembrane region" description="Helical" evidence="2">
    <location>
        <begin position="272"/>
        <end position="292"/>
    </location>
</feature>
<dbReference type="GO" id="GO:0005886">
    <property type="term" value="C:plasma membrane"/>
    <property type="evidence" value="ECO:0007669"/>
    <property type="project" value="TreeGrafter"/>
</dbReference>
<dbReference type="Gene3D" id="2.60.120.260">
    <property type="entry name" value="Galactose-binding domain-like"/>
    <property type="match status" value="1"/>
</dbReference>
<dbReference type="InterPro" id="IPR050469">
    <property type="entry name" value="Diguanylate_Cyclase"/>
</dbReference>
<dbReference type="Gene3D" id="3.30.70.270">
    <property type="match status" value="1"/>
</dbReference>
<evidence type="ECO:0000313" key="4">
    <source>
        <dbReference type="EMBL" id="OZM56983.1"/>
    </source>
</evidence>
<reference evidence="5" key="1">
    <citation type="submission" date="2017-08" db="EMBL/GenBank/DDBJ databases">
        <authorList>
            <person name="Huang Z."/>
        </authorList>
    </citation>
    <scope>NUCLEOTIDE SEQUENCE [LARGE SCALE GENOMIC DNA]</scope>
    <source>
        <strain evidence="5">SA5d-4</strain>
    </source>
</reference>
<evidence type="ECO:0000313" key="5">
    <source>
        <dbReference type="Proteomes" id="UP000217083"/>
    </source>
</evidence>
<name>A0A263BTD4_9BACI</name>
<dbReference type="FunFam" id="3.30.70.270:FF:000001">
    <property type="entry name" value="Diguanylate cyclase domain protein"/>
    <property type="match status" value="1"/>
</dbReference>
<dbReference type="EMBL" id="NPIA01000004">
    <property type="protein sequence ID" value="OZM56983.1"/>
    <property type="molecule type" value="Genomic_DNA"/>
</dbReference>
<dbReference type="PANTHER" id="PTHR45138">
    <property type="entry name" value="REGULATORY COMPONENTS OF SENSORY TRANSDUCTION SYSTEM"/>
    <property type="match status" value="1"/>
</dbReference>
<keyword evidence="5" id="KW-1185">Reference proteome</keyword>
<feature type="transmembrane region" description="Helical" evidence="2">
    <location>
        <begin position="298"/>
        <end position="317"/>
    </location>
</feature>
<dbReference type="Proteomes" id="UP000217083">
    <property type="component" value="Unassembled WGS sequence"/>
</dbReference>
<accession>A0A263BTD4</accession>
<dbReference type="InterPro" id="IPR011623">
    <property type="entry name" value="7TMR_DISM_rcpt_extracell_dom1"/>
</dbReference>
<keyword evidence="2" id="KW-0472">Membrane</keyword>
<dbReference type="Pfam" id="PF00990">
    <property type="entry name" value="GGDEF"/>
    <property type="match status" value="1"/>
</dbReference>
<feature type="transmembrane region" description="Helical" evidence="2">
    <location>
        <begin position="205"/>
        <end position="227"/>
    </location>
</feature>
<dbReference type="GO" id="GO:1902201">
    <property type="term" value="P:negative regulation of bacterial-type flagellum-dependent cell motility"/>
    <property type="evidence" value="ECO:0007669"/>
    <property type="project" value="TreeGrafter"/>
</dbReference>
<dbReference type="RefSeq" id="WP_094924527.1">
    <property type="nucleotide sequence ID" value="NZ_NPIA01000004.1"/>
</dbReference>
<dbReference type="PANTHER" id="PTHR45138:SF9">
    <property type="entry name" value="DIGUANYLATE CYCLASE DGCM-RELATED"/>
    <property type="match status" value="1"/>
</dbReference>
<dbReference type="InterPro" id="IPR000160">
    <property type="entry name" value="GGDEF_dom"/>
</dbReference>
<feature type="transmembrane region" description="Helical" evidence="2">
    <location>
        <begin position="356"/>
        <end position="377"/>
    </location>
</feature>
<feature type="transmembrane region" description="Helical" evidence="2">
    <location>
        <begin position="233"/>
        <end position="251"/>
    </location>
</feature>
<evidence type="ECO:0000256" key="1">
    <source>
        <dbReference type="SAM" id="Coils"/>
    </source>
</evidence>
<dbReference type="InterPro" id="IPR029787">
    <property type="entry name" value="Nucleotide_cyclase"/>
</dbReference>
<dbReference type="PROSITE" id="PS50887">
    <property type="entry name" value="GGDEF"/>
    <property type="match status" value="1"/>
</dbReference>
<organism evidence="4 5">
    <name type="scientific">Lottiidibacillus patelloidae</name>
    <dbReference type="NCBI Taxonomy" id="2670334"/>
    <lineage>
        <taxon>Bacteria</taxon>
        <taxon>Bacillati</taxon>
        <taxon>Bacillota</taxon>
        <taxon>Bacilli</taxon>
        <taxon>Bacillales</taxon>
        <taxon>Bacillaceae</taxon>
        <taxon>Lottiidibacillus</taxon>
    </lineage>
</organism>
<dbReference type="SMART" id="SM00267">
    <property type="entry name" value="GGDEF"/>
    <property type="match status" value="1"/>
</dbReference>
<keyword evidence="2" id="KW-0812">Transmembrane</keyword>
<feature type="transmembrane region" description="Helical" evidence="2">
    <location>
        <begin position="329"/>
        <end position="350"/>
    </location>
</feature>
<gene>
    <name evidence="4" type="ORF">CIB95_09440</name>
</gene>
<feature type="transmembrane region" description="Helical" evidence="2">
    <location>
        <begin position="6"/>
        <end position="27"/>
    </location>
</feature>